<proteinExistence type="predicted"/>
<dbReference type="PANTHER" id="PTHR35605:SF1">
    <property type="entry name" value="ECP2 EFFECTOR PROTEIN DOMAIN-CONTAINING PROTEIN-RELATED"/>
    <property type="match status" value="1"/>
</dbReference>
<organism evidence="1 2">
    <name type="scientific">Oculimacula yallundae</name>
    <dbReference type="NCBI Taxonomy" id="86028"/>
    <lineage>
        <taxon>Eukaryota</taxon>
        <taxon>Fungi</taxon>
        <taxon>Dikarya</taxon>
        <taxon>Ascomycota</taxon>
        <taxon>Pezizomycotina</taxon>
        <taxon>Leotiomycetes</taxon>
        <taxon>Helotiales</taxon>
        <taxon>Ploettnerulaceae</taxon>
        <taxon>Oculimacula</taxon>
    </lineage>
</organism>
<evidence type="ECO:0000313" key="2">
    <source>
        <dbReference type="Proteomes" id="UP001595075"/>
    </source>
</evidence>
<keyword evidence="2" id="KW-1185">Reference proteome</keyword>
<comment type="caution">
    <text evidence="1">The sequence shown here is derived from an EMBL/GenBank/DDBJ whole genome shotgun (WGS) entry which is preliminary data.</text>
</comment>
<name>A0ABR4BYN4_9HELO</name>
<dbReference type="PANTHER" id="PTHR35605">
    <property type="entry name" value="ECP2 EFFECTOR PROTEIN DOMAIN-CONTAINING PROTEIN-RELATED"/>
    <property type="match status" value="1"/>
</dbReference>
<dbReference type="EMBL" id="JAZHXI010000017">
    <property type="protein sequence ID" value="KAL2062532.1"/>
    <property type="molecule type" value="Genomic_DNA"/>
</dbReference>
<protein>
    <submittedName>
        <fullName evidence="1">Uncharacterized protein</fullName>
    </submittedName>
</protein>
<dbReference type="Proteomes" id="UP001595075">
    <property type="component" value="Unassembled WGS sequence"/>
</dbReference>
<accession>A0ABR4BYN4</accession>
<reference evidence="1 2" key="1">
    <citation type="journal article" date="2024" name="Commun. Biol.">
        <title>Comparative genomic analysis of thermophilic fungi reveals convergent evolutionary adaptations and gene losses.</title>
        <authorList>
            <person name="Steindorff A.S."/>
            <person name="Aguilar-Pontes M.V."/>
            <person name="Robinson A.J."/>
            <person name="Andreopoulos B."/>
            <person name="LaButti K."/>
            <person name="Kuo A."/>
            <person name="Mondo S."/>
            <person name="Riley R."/>
            <person name="Otillar R."/>
            <person name="Haridas S."/>
            <person name="Lipzen A."/>
            <person name="Grimwood J."/>
            <person name="Schmutz J."/>
            <person name="Clum A."/>
            <person name="Reid I.D."/>
            <person name="Moisan M.C."/>
            <person name="Butler G."/>
            <person name="Nguyen T.T.M."/>
            <person name="Dewar K."/>
            <person name="Conant G."/>
            <person name="Drula E."/>
            <person name="Henrissat B."/>
            <person name="Hansel C."/>
            <person name="Singer S."/>
            <person name="Hutchinson M.I."/>
            <person name="de Vries R.P."/>
            <person name="Natvig D.O."/>
            <person name="Powell A.J."/>
            <person name="Tsang A."/>
            <person name="Grigoriev I.V."/>
        </authorList>
    </citation>
    <scope>NUCLEOTIDE SEQUENCE [LARGE SCALE GENOMIC DNA]</scope>
    <source>
        <strain evidence="1 2">CBS 494.80</strain>
    </source>
</reference>
<gene>
    <name evidence="1" type="ORF">VTL71DRAFT_6798</name>
</gene>
<sequence>MVRARCCRGPNITITGDVMTITEQILELNPKYFEDGLGAAGERVTQASRAQSAWPPNCGQTWKGARVDFIQDGISYLYRLGGWAHLASSGCARVSCSFDSGIYICQHASFQQDVLWSEVADFAKGIVDVCTYKTTGAPKVKGNLFQINNYWEVVVHGEQKC</sequence>
<evidence type="ECO:0000313" key="1">
    <source>
        <dbReference type="EMBL" id="KAL2062532.1"/>
    </source>
</evidence>